<dbReference type="Proteomes" id="UP000188354">
    <property type="component" value="Chromosome LG11"/>
</dbReference>
<evidence type="ECO:0000256" key="5">
    <source>
        <dbReference type="ARBA" id="ARBA00023163"/>
    </source>
</evidence>
<dbReference type="SUPFAM" id="SSF55455">
    <property type="entry name" value="SRF-like"/>
    <property type="match status" value="1"/>
</dbReference>
<organism evidence="10 11">
    <name type="scientific">Lupinus angustifolius</name>
    <name type="common">Narrow-leaved blue lupine</name>
    <dbReference type="NCBI Taxonomy" id="3871"/>
    <lineage>
        <taxon>Eukaryota</taxon>
        <taxon>Viridiplantae</taxon>
        <taxon>Streptophyta</taxon>
        <taxon>Embryophyta</taxon>
        <taxon>Tracheophyta</taxon>
        <taxon>Spermatophyta</taxon>
        <taxon>Magnoliopsida</taxon>
        <taxon>eudicotyledons</taxon>
        <taxon>Gunneridae</taxon>
        <taxon>Pentapetalae</taxon>
        <taxon>rosids</taxon>
        <taxon>fabids</taxon>
        <taxon>Fabales</taxon>
        <taxon>Fabaceae</taxon>
        <taxon>Papilionoideae</taxon>
        <taxon>50 kb inversion clade</taxon>
        <taxon>genistoids sensu lato</taxon>
        <taxon>core genistoids</taxon>
        <taxon>Genisteae</taxon>
        <taxon>Lupinus</taxon>
    </lineage>
</organism>
<evidence type="ECO:0000256" key="3">
    <source>
        <dbReference type="ARBA" id="ARBA00023015"/>
    </source>
</evidence>
<evidence type="ECO:0000256" key="2">
    <source>
        <dbReference type="ARBA" id="ARBA00022782"/>
    </source>
</evidence>
<name>A0A1J7GQ42_LUPAN</name>
<protein>
    <submittedName>
        <fullName evidence="10">Uncharacterized protein</fullName>
    </submittedName>
</protein>
<dbReference type="GO" id="GO:0046983">
    <property type="term" value="F:protein dimerization activity"/>
    <property type="evidence" value="ECO:0007669"/>
    <property type="project" value="InterPro"/>
</dbReference>
<dbReference type="PANTHER" id="PTHR48019">
    <property type="entry name" value="SERUM RESPONSE FACTOR HOMOLOG"/>
    <property type="match status" value="1"/>
</dbReference>
<keyword evidence="6" id="KW-0539">Nucleus</keyword>
<dbReference type="CDD" id="cd00265">
    <property type="entry name" value="MADS_MEF2_like"/>
    <property type="match status" value="1"/>
</dbReference>
<evidence type="ECO:0000256" key="1">
    <source>
        <dbReference type="ARBA" id="ARBA00004123"/>
    </source>
</evidence>
<dbReference type="PROSITE" id="PS51297">
    <property type="entry name" value="K_BOX"/>
    <property type="match status" value="1"/>
</dbReference>
<dbReference type="AlphaFoldDB" id="A0A1J7GQ42"/>
<dbReference type="PRINTS" id="PR00404">
    <property type="entry name" value="MADSDOMAIN"/>
</dbReference>
<dbReference type="Gramene" id="OIW02540">
    <property type="protein sequence ID" value="OIW02540"/>
    <property type="gene ID" value="TanjilG_12854"/>
</dbReference>
<keyword evidence="2" id="KW-0221">Differentiation</keyword>
<evidence type="ECO:0000259" key="8">
    <source>
        <dbReference type="PROSITE" id="PS50066"/>
    </source>
</evidence>
<dbReference type="GO" id="GO:0000977">
    <property type="term" value="F:RNA polymerase II transcription regulatory region sequence-specific DNA binding"/>
    <property type="evidence" value="ECO:0007669"/>
    <property type="project" value="InterPro"/>
</dbReference>
<dbReference type="GO" id="GO:0045944">
    <property type="term" value="P:positive regulation of transcription by RNA polymerase II"/>
    <property type="evidence" value="ECO:0007669"/>
    <property type="project" value="InterPro"/>
</dbReference>
<keyword evidence="3" id="KW-0805">Transcription regulation</keyword>
<accession>A0A1J7GQ42</accession>
<reference evidence="10 11" key="1">
    <citation type="journal article" date="2017" name="Plant Biotechnol. J.">
        <title>A comprehensive draft genome sequence for lupin (Lupinus angustifolius), an emerging health food: insights into plant-microbe interactions and legume evolution.</title>
        <authorList>
            <person name="Hane J.K."/>
            <person name="Ming Y."/>
            <person name="Kamphuis L.G."/>
            <person name="Nelson M.N."/>
            <person name="Garg G."/>
            <person name="Atkins C.A."/>
            <person name="Bayer P.E."/>
            <person name="Bravo A."/>
            <person name="Bringans S."/>
            <person name="Cannon S."/>
            <person name="Edwards D."/>
            <person name="Foley R."/>
            <person name="Gao L.L."/>
            <person name="Harrison M.J."/>
            <person name="Huang W."/>
            <person name="Hurgobin B."/>
            <person name="Li S."/>
            <person name="Liu C.W."/>
            <person name="McGrath A."/>
            <person name="Morahan G."/>
            <person name="Murray J."/>
            <person name="Weller J."/>
            <person name="Jian J."/>
            <person name="Singh K.B."/>
        </authorList>
    </citation>
    <scope>NUCLEOTIDE SEQUENCE [LARGE SCALE GENOMIC DNA]</scope>
    <source>
        <strain evidence="11">cv. Tanjil</strain>
        <tissue evidence="10">Whole plant</tissue>
    </source>
</reference>
<dbReference type="PROSITE" id="PS50066">
    <property type="entry name" value="MADS_BOX_2"/>
    <property type="match status" value="1"/>
</dbReference>
<evidence type="ECO:0000256" key="4">
    <source>
        <dbReference type="ARBA" id="ARBA00023125"/>
    </source>
</evidence>
<evidence type="ECO:0000256" key="6">
    <source>
        <dbReference type="ARBA" id="ARBA00023242"/>
    </source>
</evidence>
<keyword evidence="5" id="KW-0804">Transcription</keyword>
<sequence>MVRQKIKIKKIDNLTARQVTFSKRRRGIFKKAQELSVLCDAKVGLLVFSATGKLYEYASSSMKDVLTRYNQHFHDINQRERPLELQLENSINHAELSKEVADKTQLLRRMKGEDFEGLNLDELQQLEKRLEAGLKRVIKTKEKLITDEIVALQKRGMKLEDESRQLKQKMSMMYKGKSPSMVDKDIAIQEAVSLDSMNNVCSCNSCPSLDDDSSDISLKLGLSFPD</sequence>
<dbReference type="GO" id="GO:0005634">
    <property type="term" value="C:nucleus"/>
    <property type="evidence" value="ECO:0007669"/>
    <property type="project" value="UniProtKB-SubCell"/>
</dbReference>
<feature type="domain" description="MADS-box" evidence="8">
    <location>
        <begin position="1"/>
        <end position="61"/>
    </location>
</feature>
<evidence type="ECO:0000256" key="7">
    <source>
        <dbReference type="SAM" id="Coils"/>
    </source>
</evidence>
<keyword evidence="11" id="KW-1185">Reference proteome</keyword>
<evidence type="ECO:0000313" key="11">
    <source>
        <dbReference type="Proteomes" id="UP000188354"/>
    </source>
</evidence>
<dbReference type="SMART" id="SM00432">
    <property type="entry name" value="MADS"/>
    <property type="match status" value="1"/>
</dbReference>
<keyword evidence="7" id="KW-0175">Coiled coil</keyword>
<dbReference type="GO" id="GO:0003700">
    <property type="term" value="F:DNA-binding transcription factor activity"/>
    <property type="evidence" value="ECO:0007669"/>
    <property type="project" value="InterPro"/>
</dbReference>
<dbReference type="Pfam" id="PF00319">
    <property type="entry name" value="SRF-TF"/>
    <property type="match status" value="1"/>
</dbReference>
<dbReference type="InterPro" id="IPR050142">
    <property type="entry name" value="MADS-box/MEF2_TF"/>
</dbReference>
<dbReference type="PROSITE" id="PS00350">
    <property type="entry name" value="MADS_BOX_1"/>
    <property type="match status" value="1"/>
</dbReference>
<dbReference type="InterPro" id="IPR036879">
    <property type="entry name" value="TF_MADSbox_sf"/>
</dbReference>
<evidence type="ECO:0000313" key="10">
    <source>
        <dbReference type="EMBL" id="OIW02540.1"/>
    </source>
</evidence>
<dbReference type="Pfam" id="PF01486">
    <property type="entry name" value="K-box"/>
    <property type="match status" value="1"/>
</dbReference>
<dbReference type="Gene3D" id="3.40.1810.10">
    <property type="entry name" value="Transcription factor, MADS-box"/>
    <property type="match status" value="1"/>
</dbReference>
<evidence type="ECO:0000259" key="9">
    <source>
        <dbReference type="PROSITE" id="PS51297"/>
    </source>
</evidence>
<proteinExistence type="predicted"/>
<dbReference type="OrthoDB" id="1898716at2759"/>
<dbReference type="EMBL" id="CM007371">
    <property type="protein sequence ID" value="OIW02540.1"/>
    <property type="molecule type" value="Genomic_DNA"/>
</dbReference>
<comment type="subcellular location">
    <subcellularLocation>
        <location evidence="1">Nucleus</location>
    </subcellularLocation>
</comment>
<dbReference type="InterPro" id="IPR002487">
    <property type="entry name" value="TF_Kbox"/>
</dbReference>
<feature type="domain" description="K-box" evidence="9">
    <location>
        <begin position="86"/>
        <end position="176"/>
    </location>
</feature>
<gene>
    <name evidence="10" type="ORF">TanjilG_12854</name>
</gene>
<keyword evidence="4" id="KW-0238">DNA-binding</keyword>
<dbReference type="FunFam" id="3.40.1810.10:FF:000007">
    <property type="entry name" value="Transcription factor, MADS-box"/>
    <property type="match status" value="1"/>
</dbReference>
<dbReference type="OMA" id="EDDCSIT"/>
<dbReference type="InterPro" id="IPR033896">
    <property type="entry name" value="MEF2-like_N"/>
</dbReference>
<feature type="coiled-coil region" evidence="7">
    <location>
        <begin position="93"/>
        <end position="169"/>
    </location>
</feature>
<dbReference type="InterPro" id="IPR002100">
    <property type="entry name" value="TF_MADSbox"/>
</dbReference>
<dbReference type="GO" id="GO:0030154">
    <property type="term" value="P:cell differentiation"/>
    <property type="evidence" value="ECO:0007669"/>
    <property type="project" value="UniProtKB-KW"/>
</dbReference>